<dbReference type="InterPro" id="IPR029058">
    <property type="entry name" value="AB_hydrolase_fold"/>
</dbReference>
<dbReference type="AlphaFoldDB" id="A0A0C9VTM7"/>
<dbReference type="SUPFAM" id="SSF53474">
    <property type="entry name" value="alpha/beta-Hydrolases"/>
    <property type="match status" value="1"/>
</dbReference>
<dbReference type="Proteomes" id="UP000054279">
    <property type="component" value="Unassembled WGS sequence"/>
</dbReference>
<proteinExistence type="predicted"/>
<dbReference type="OrthoDB" id="3015594at2759"/>
<dbReference type="EMBL" id="KN837136">
    <property type="protein sequence ID" value="KIJ41486.1"/>
    <property type="molecule type" value="Genomic_DNA"/>
</dbReference>
<dbReference type="Gene3D" id="3.40.50.1820">
    <property type="entry name" value="alpha/beta hydrolase"/>
    <property type="match status" value="1"/>
</dbReference>
<organism evidence="1 2">
    <name type="scientific">Sphaerobolus stellatus (strain SS14)</name>
    <dbReference type="NCBI Taxonomy" id="990650"/>
    <lineage>
        <taxon>Eukaryota</taxon>
        <taxon>Fungi</taxon>
        <taxon>Dikarya</taxon>
        <taxon>Basidiomycota</taxon>
        <taxon>Agaricomycotina</taxon>
        <taxon>Agaricomycetes</taxon>
        <taxon>Phallomycetidae</taxon>
        <taxon>Geastrales</taxon>
        <taxon>Sphaerobolaceae</taxon>
        <taxon>Sphaerobolus</taxon>
    </lineage>
</organism>
<protein>
    <recommendedName>
        <fullName evidence="3">Prolyl aminopeptidase</fullName>
    </recommendedName>
</protein>
<gene>
    <name evidence="1" type="ORF">M422DRAFT_255391</name>
</gene>
<keyword evidence="2" id="KW-1185">Reference proteome</keyword>
<accession>A0A0C9VTM7</accession>
<name>A0A0C9VTM7_SPHS4</name>
<dbReference type="HOGENOM" id="CLU_020336_15_1_1"/>
<evidence type="ECO:0008006" key="3">
    <source>
        <dbReference type="Google" id="ProtNLM"/>
    </source>
</evidence>
<reference evidence="1 2" key="1">
    <citation type="submission" date="2014-06" db="EMBL/GenBank/DDBJ databases">
        <title>Evolutionary Origins and Diversification of the Mycorrhizal Mutualists.</title>
        <authorList>
            <consortium name="DOE Joint Genome Institute"/>
            <consortium name="Mycorrhizal Genomics Consortium"/>
            <person name="Kohler A."/>
            <person name="Kuo A."/>
            <person name="Nagy L.G."/>
            <person name="Floudas D."/>
            <person name="Copeland A."/>
            <person name="Barry K.W."/>
            <person name="Cichocki N."/>
            <person name="Veneault-Fourrey C."/>
            <person name="LaButti K."/>
            <person name="Lindquist E.A."/>
            <person name="Lipzen A."/>
            <person name="Lundell T."/>
            <person name="Morin E."/>
            <person name="Murat C."/>
            <person name="Riley R."/>
            <person name="Ohm R."/>
            <person name="Sun H."/>
            <person name="Tunlid A."/>
            <person name="Henrissat B."/>
            <person name="Grigoriev I.V."/>
            <person name="Hibbett D.S."/>
            <person name="Martin F."/>
        </authorList>
    </citation>
    <scope>NUCLEOTIDE SEQUENCE [LARGE SCALE GENOMIC DNA]</scope>
    <source>
        <strain evidence="1 2">SS14</strain>
    </source>
</reference>
<evidence type="ECO:0000313" key="2">
    <source>
        <dbReference type="Proteomes" id="UP000054279"/>
    </source>
</evidence>
<sequence>MSTSQVTEGYINSNIPGAEKPCKTWYKVIGNLDSRIHRPVVILHGGPGATHLYLRACADLATKYSIPVIFYDQIECGDSTLLPEKTGDATFWTIQLFMDELDNLLKFFGIQDESPASLVLWDEGQWDLRMKLPQDIQDILLKHKQEETTESEEYQNADLADMWAAVAKDSTVVMTTLYMVLMNFIQLDS</sequence>
<evidence type="ECO:0000313" key="1">
    <source>
        <dbReference type="EMBL" id="KIJ41486.1"/>
    </source>
</evidence>